<dbReference type="STRING" id="1823756.A4H34_06335"/>
<dbReference type="Pfam" id="PF16262">
    <property type="entry name" value="DUF4916"/>
    <property type="match status" value="1"/>
</dbReference>
<gene>
    <name evidence="1" type="ORF">A4H34_06335</name>
</gene>
<dbReference type="Gene3D" id="3.90.79.10">
    <property type="entry name" value="Nucleoside Triphosphate Pyrophosphohydrolase"/>
    <property type="match status" value="1"/>
</dbReference>
<dbReference type="EMBL" id="LVZK01000001">
    <property type="protein sequence ID" value="OAP86730.1"/>
    <property type="molecule type" value="Genomic_DNA"/>
</dbReference>
<dbReference type="AlphaFoldDB" id="A0A179B5L7"/>
<evidence type="ECO:0000313" key="2">
    <source>
        <dbReference type="Proteomes" id="UP000078368"/>
    </source>
</evidence>
<dbReference type="InterPro" id="IPR032582">
    <property type="entry name" value="DUF4916"/>
</dbReference>
<dbReference type="OrthoDB" id="3266865at2"/>
<organism evidence="1 2">
    <name type="scientific">Peptidiphaga gingivicola</name>
    <dbReference type="NCBI Taxonomy" id="2741497"/>
    <lineage>
        <taxon>Bacteria</taxon>
        <taxon>Bacillati</taxon>
        <taxon>Actinomycetota</taxon>
        <taxon>Actinomycetes</taxon>
        <taxon>Actinomycetales</taxon>
        <taxon>Actinomycetaceae</taxon>
        <taxon>Peptidiphaga</taxon>
    </lineage>
</organism>
<keyword evidence="2" id="KW-1185">Reference proteome</keyword>
<reference evidence="1 2" key="1">
    <citation type="submission" date="2016-04" db="EMBL/GenBank/DDBJ databases">
        <title>Peptidophaga gingivicola gen. nov., sp. nov., isolated from human subgingival plaque.</title>
        <authorList>
            <person name="Beall C.J."/>
            <person name="Mokrzan E.M."/>
            <person name="Griffen A.L."/>
            <person name="Leys E.J."/>
        </authorList>
    </citation>
    <scope>NUCLEOTIDE SEQUENCE [LARGE SCALE GENOMIC DNA]</scope>
    <source>
        <strain evidence="1 2">BA112</strain>
    </source>
</reference>
<proteinExistence type="predicted"/>
<comment type="caution">
    <text evidence="1">The sequence shown here is derived from an EMBL/GenBank/DDBJ whole genome shotgun (WGS) entry which is preliminary data.</text>
</comment>
<accession>A0A179B5L7</accession>
<dbReference type="InterPro" id="IPR015797">
    <property type="entry name" value="NUDIX_hydrolase-like_dom_sf"/>
</dbReference>
<dbReference type="SUPFAM" id="SSF55811">
    <property type="entry name" value="Nudix"/>
    <property type="match status" value="1"/>
</dbReference>
<name>A0A179B5L7_9ACTO</name>
<protein>
    <submittedName>
        <fullName evidence="1">ADP-ribose pyrophosphatase</fullName>
    </submittedName>
</protein>
<evidence type="ECO:0000313" key="1">
    <source>
        <dbReference type="EMBL" id="OAP86730.1"/>
    </source>
</evidence>
<dbReference type="Proteomes" id="UP000078368">
    <property type="component" value="Unassembled WGS sequence"/>
</dbReference>
<sequence length="176" mass="19427">MSEIDSDAIGPWLPPEDLRFVREKVPMVYVDIVPVRLDEAGALEAVGMLLCADDEGINRAFPSGRILLYETIREALARHIDKDLGPMALPRIPAMLTPFTVGEYFPMGEGWHDPRQHAVSLAYIVAMQGDCNPGDDSLEFSWFTPGEARTRELQAELIPAHASLLRRALAVLGCDA</sequence>
<dbReference type="RefSeq" id="WP_064231417.1">
    <property type="nucleotide sequence ID" value="NZ_LVZK01000001.1"/>
</dbReference>